<protein>
    <recommendedName>
        <fullName evidence="8">MARVEL domain-containing protein</fullName>
    </recommendedName>
</protein>
<comment type="subcellular location">
    <subcellularLocation>
        <location evidence="1">Membrane</location>
        <topology evidence="1">Multi-pass membrane protein</topology>
    </subcellularLocation>
</comment>
<evidence type="ECO:0000256" key="2">
    <source>
        <dbReference type="ARBA" id="ARBA00022692"/>
    </source>
</evidence>
<dbReference type="InParanoid" id="A0A166BUK5"/>
<name>A0A166BUK5_EXIGL</name>
<dbReference type="PANTHER" id="PTHR37451">
    <property type="entry name" value="MARVEL DOMAIN"/>
    <property type="match status" value="1"/>
</dbReference>
<dbReference type="Pfam" id="PF01284">
    <property type="entry name" value="MARVEL"/>
    <property type="match status" value="1"/>
</dbReference>
<keyword evidence="2 6" id="KW-0812">Transmembrane</keyword>
<accession>A0A166BUK5</accession>
<dbReference type="InterPro" id="IPR008253">
    <property type="entry name" value="Marvel"/>
</dbReference>
<feature type="transmembrane region" description="Helical" evidence="6">
    <location>
        <begin position="59"/>
        <end position="81"/>
    </location>
</feature>
<dbReference type="AlphaFoldDB" id="A0A166BUK5"/>
<evidence type="ECO:0000256" key="1">
    <source>
        <dbReference type="ARBA" id="ARBA00004141"/>
    </source>
</evidence>
<gene>
    <name evidence="9" type="ORF">EXIGLDRAFT_716179</name>
</gene>
<dbReference type="STRING" id="1314781.A0A166BUK5"/>
<evidence type="ECO:0000256" key="6">
    <source>
        <dbReference type="SAM" id="Phobius"/>
    </source>
</evidence>
<feature type="transmembrane region" description="Helical" evidence="6">
    <location>
        <begin position="31"/>
        <end position="52"/>
    </location>
</feature>
<dbReference type="EMBL" id="KV425882">
    <property type="protein sequence ID" value="KZW04180.1"/>
    <property type="molecule type" value="Genomic_DNA"/>
</dbReference>
<dbReference type="GO" id="GO:0016020">
    <property type="term" value="C:membrane"/>
    <property type="evidence" value="ECO:0007669"/>
    <property type="project" value="UniProtKB-SubCell"/>
</dbReference>
<dbReference type="OrthoDB" id="3364107at2759"/>
<keyword evidence="10" id="KW-1185">Reference proteome</keyword>
<evidence type="ECO:0000313" key="9">
    <source>
        <dbReference type="EMBL" id="KZW04180.1"/>
    </source>
</evidence>
<feature type="region of interest" description="Disordered" evidence="5">
    <location>
        <begin position="169"/>
        <end position="202"/>
    </location>
</feature>
<feature type="chain" id="PRO_5007871360" description="MARVEL domain-containing protein" evidence="7">
    <location>
        <begin position="17"/>
        <end position="202"/>
    </location>
</feature>
<keyword evidence="7" id="KW-0732">Signal</keyword>
<evidence type="ECO:0000256" key="5">
    <source>
        <dbReference type="SAM" id="MobiDB-lite"/>
    </source>
</evidence>
<dbReference type="Proteomes" id="UP000077266">
    <property type="component" value="Unassembled WGS sequence"/>
</dbReference>
<evidence type="ECO:0000256" key="4">
    <source>
        <dbReference type="ARBA" id="ARBA00023136"/>
    </source>
</evidence>
<reference evidence="9 10" key="1">
    <citation type="journal article" date="2016" name="Mol. Biol. Evol.">
        <title>Comparative Genomics of Early-Diverging Mushroom-Forming Fungi Provides Insights into the Origins of Lignocellulose Decay Capabilities.</title>
        <authorList>
            <person name="Nagy L.G."/>
            <person name="Riley R."/>
            <person name="Tritt A."/>
            <person name="Adam C."/>
            <person name="Daum C."/>
            <person name="Floudas D."/>
            <person name="Sun H."/>
            <person name="Yadav J.S."/>
            <person name="Pangilinan J."/>
            <person name="Larsson K.H."/>
            <person name="Matsuura K."/>
            <person name="Barry K."/>
            <person name="Labutti K."/>
            <person name="Kuo R."/>
            <person name="Ohm R.A."/>
            <person name="Bhattacharya S.S."/>
            <person name="Shirouzu T."/>
            <person name="Yoshinaga Y."/>
            <person name="Martin F.M."/>
            <person name="Grigoriev I.V."/>
            <person name="Hibbett D.S."/>
        </authorList>
    </citation>
    <scope>NUCLEOTIDE SEQUENCE [LARGE SCALE GENOMIC DNA]</scope>
    <source>
        <strain evidence="9 10">HHB12029</strain>
    </source>
</reference>
<evidence type="ECO:0000256" key="7">
    <source>
        <dbReference type="SAM" id="SignalP"/>
    </source>
</evidence>
<keyword evidence="4 6" id="KW-0472">Membrane</keyword>
<proteinExistence type="predicted"/>
<evidence type="ECO:0000259" key="8">
    <source>
        <dbReference type="Pfam" id="PF01284"/>
    </source>
</evidence>
<feature type="transmembrane region" description="Helical" evidence="6">
    <location>
        <begin position="117"/>
        <end position="138"/>
    </location>
</feature>
<keyword evidence="3 6" id="KW-1133">Transmembrane helix</keyword>
<organism evidence="9 10">
    <name type="scientific">Exidia glandulosa HHB12029</name>
    <dbReference type="NCBI Taxonomy" id="1314781"/>
    <lineage>
        <taxon>Eukaryota</taxon>
        <taxon>Fungi</taxon>
        <taxon>Dikarya</taxon>
        <taxon>Basidiomycota</taxon>
        <taxon>Agaricomycotina</taxon>
        <taxon>Agaricomycetes</taxon>
        <taxon>Auriculariales</taxon>
        <taxon>Exidiaceae</taxon>
        <taxon>Exidia</taxon>
    </lineage>
</organism>
<dbReference type="PANTHER" id="PTHR37451:SF1">
    <property type="entry name" value="MARVEL DOMAIN-CONTAINING PROTEIN"/>
    <property type="match status" value="1"/>
</dbReference>
<sequence length="202" mass="21731">MLALILFSIIVLGTSASLVSKFGDGFPVPSWLAFTLFVSIFSLLIVVPVLIIDQLRNGAITSIVVVELAWTAVLGIFWLAAGASQASSIVVIGGCGDVGGEAESICRQFQTMEAFSWLSWLLCWGWTFALVVFSVIALSRGNRTVWQAPAGQTDFFARSNEIPPVKHDATGTTVGNQYPPQPQYAQQPVQQQYSGQPATYAA</sequence>
<feature type="compositionally biased region" description="Low complexity" evidence="5">
    <location>
        <begin position="183"/>
        <end position="202"/>
    </location>
</feature>
<evidence type="ECO:0000256" key="3">
    <source>
        <dbReference type="ARBA" id="ARBA00022989"/>
    </source>
</evidence>
<feature type="domain" description="MARVEL" evidence="8">
    <location>
        <begin position="5"/>
        <end position="123"/>
    </location>
</feature>
<evidence type="ECO:0000313" key="10">
    <source>
        <dbReference type="Proteomes" id="UP000077266"/>
    </source>
</evidence>
<feature type="signal peptide" evidence="7">
    <location>
        <begin position="1"/>
        <end position="16"/>
    </location>
</feature>